<feature type="domain" description="Remorin C-terminal" evidence="3">
    <location>
        <begin position="237"/>
        <end position="337"/>
    </location>
</feature>
<proteinExistence type="inferred from homology"/>
<evidence type="ECO:0000256" key="2">
    <source>
        <dbReference type="SAM" id="MobiDB-lite"/>
    </source>
</evidence>
<evidence type="ECO:0000259" key="3">
    <source>
        <dbReference type="Pfam" id="PF03763"/>
    </source>
</evidence>
<keyword evidence="5" id="KW-1185">Reference proteome</keyword>
<organism evidence="4 5">
    <name type="scientific">Stephania yunnanensis</name>
    <dbReference type="NCBI Taxonomy" id="152371"/>
    <lineage>
        <taxon>Eukaryota</taxon>
        <taxon>Viridiplantae</taxon>
        <taxon>Streptophyta</taxon>
        <taxon>Embryophyta</taxon>
        <taxon>Tracheophyta</taxon>
        <taxon>Spermatophyta</taxon>
        <taxon>Magnoliopsida</taxon>
        <taxon>Ranunculales</taxon>
        <taxon>Menispermaceae</taxon>
        <taxon>Menispermoideae</taxon>
        <taxon>Cissampelideae</taxon>
        <taxon>Stephania</taxon>
    </lineage>
</organism>
<reference evidence="4 5" key="1">
    <citation type="submission" date="2024-01" db="EMBL/GenBank/DDBJ databases">
        <title>Genome assemblies of Stephania.</title>
        <authorList>
            <person name="Yang L."/>
        </authorList>
    </citation>
    <scope>NUCLEOTIDE SEQUENCE [LARGE SCALE GENOMIC DNA]</scope>
    <source>
        <strain evidence="4">YNDBR</strain>
        <tissue evidence="4">Leaf</tissue>
    </source>
</reference>
<feature type="region of interest" description="Disordered" evidence="2">
    <location>
        <begin position="293"/>
        <end position="315"/>
    </location>
</feature>
<sequence length="347" mass="39172">MSSARRTRPLFSQWNSATRVAVPGEELDDDTPQLMINSQKPLSLAKHHPPVMEHSGVYRRQDSTGSCSAYSLSSFDTTVRPVSPSPRCSSLLLSGPSTSIPGSPVSTEDDFFYSQTSNDDACSPTNNIDAATANKRIWGLGAEEMSEIGKELSSNMEGLRGYYSCDGYRFMDTVRPPPPPPLMPMPQAVLPAVREEQEAVEEISHDELSSSITGVETMSMTRPRPYNDFLDEVKKKEFEDQIDAWKEAKLTKLMNKLRKRENAVNAWEHKQTWKATMEMKKTEKELERQRSMALKKMKESISDITTKADEKRARERQCTMNAIAKVTRTADKSRDSRSSIRLKLYLC</sequence>
<accession>A0AAP0K039</accession>
<dbReference type="AlphaFoldDB" id="A0AAP0K039"/>
<dbReference type="PANTHER" id="PTHR31471:SF66">
    <property type="entry name" value="CARBOXY-TERMINAL REGION REMORIN"/>
    <property type="match status" value="1"/>
</dbReference>
<dbReference type="PANTHER" id="PTHR31471">
    <property type="entry name" value="OS02G0116800 PROTEIN"/>
    <property type="match status" value="1"/>
</dbReference>
<evidence type="ECO:0000313" key="5">
    <source>
        <dbReference type="Proteomes" id="UP001420932"/>
    </source>
</evidence>
<comment type="caution">
    <text evidence="4">The sequence shown here is derived from an EMBL/GenBank/DDBJ whole genome shotgun (WGS) entry which is preliminary data.</text>
</comment>
<evidence type="ECO:0000313" key="4">
    <source>
        <dbReference type="EMBL" id="KAK9142984.1"/>
    </source>
</evidence>
<protein>
    <recommendedName>
        <fullName evidence="3">Remorin C-terminal domain-containing protein</fullName>
    </recommendedName>
</protein>
<gene>
    <name evidence="4" type="ORF">Syun_012384</name>
</gene>
<dbReference type="InterPro" id="IPR005516">
    <property type="entry name" value="Remorin_C"/>
</dbReference>
<evidence type="ECO:0000256" key="1">
    <source>
        <dbReference type="ARBA" id="ARBA00005711"/>
    </source>
</evidence>
<dbReference type="Proteomes" id="UP001420932">
    <property type="component" value="Unassembled WGS sequence"/>
</dbReference>
<name>A0AAP0K039_9MAGN</name>
<dbReference type="Pfam" id="PF03763">
    <property type="entry name" value="Remorin_C"/>
    <property type="match status" value="1"/>
</dbReference>
<dbReference type="EMBL" id="JBBNAF010000005">
    <property type="protein sequence ID" value="KAK9142984.1"/>
    <property type="molecule type" value="Genomic_DNA"/>
</dbReference>
<comment type="similarity">
    <text evidence="1">Belongs to the remorin family.</text>
</comment>